<dbReference type="OrthoDB" id="5895706at2759"/>
<organism evidence="2">
    <name type="scientific">Caenorhabditis brenneri</name>
    <name type="common">Nematode worm</name>
    <dbReference type="NCBI Taxonomy" id="135651"/>
    <lineage>
        <taxon>Eukaryota</taxon>
        <taxon>Metazoa</taxon>
        <taxon>Ecdysozoa</taxon>
        <taxon>Nematoda</taxon>
        <taxon>Chromadorea</taxon>
        <taxon>Rhabditida</taxon>
        <taxon>Rhabditina</taxon>
        <taxon>Rhabditomorpha</taxon>
        <taxon>Rhabditoidea</taxon>
        <taxon>Rhabditidae</taxon>
        <taxon>Peloderinae</taxon>
        <taxon>Caenorhabditis</taxon>
    </lineage>
</organism>
<name>G0NY65_CAEBE</name>
<dbReference type="HOGENOM" id="CLU_1939957_0_0_1"/>
<dbReference type="InParanoid" id="G0NY65"/>
<evidence type="ECO:0000313" key="1">
    <source>
        <dbReference type="EMBL" id="EGT39958.1"/>
    </source>
</evidence>
<keyword evidence="2" id="KW-1185">Reference proteome</keyword>
<accession>G0NY65</accession>
<gene>
    <name evidence="1" type="ORF">CAEBREN_00833</name>
</gene>
<dbReference type="eggNOG" id="ENOG502TK5W">
    <property type="taxonomic scope" value="Eukaryota"/>
</dbReference>
<evidence type="ECO:0000313" key="2">
    <source>
        <dbReference type="Proteomes" id="UP000008068"/>
    </source>
</evidence>
<sequence length="130" mass="15328">MMLVVDHPELGLRSQFLHAASHLVSELAKASLEGVQSMEEKARHQEYPTREEADLIPKYLFDDPIFIIHMCHVCRALSRTLPAFHLDDEFQKIELKLCRICRATYNCQRRIKYFKHDLLCIKRRNDNTNC</sequence>
<dbReference type="FunCoup" id="G0NY65">
    <property type="interactions" value="398"/>
</dbReference>
<proteinExistence type="predicted"/>
<reference evidence="2" key="1">
    <citation type="submission" date="2011-07" db="EMBL/GenBank/DDBJ databases">
        <authorList>
            <consortium name="Caenorhabditis brenneri Sequencing and Analysis Consortium"/>
            <person name="Wilson R.K."/>
        </authorList>
    </citation>
    <scope>NUCLEOTIDE SEQUENCE [LARGE SCALE GENOMIC DNA]</scope>
    <source>
        <strain evidence="2">PB2801</strain>
    </source>
</reference>
<dbReference type="Proteomes" id="UP000008068">
    <property type="component" value="Unassembled WGS sequence"/>
</dbReference>
<dbReference type="EMBL" id="GL379977">
    <property type="protein sequence ID" value="EGT39958.1"/>
    <property type="molecule type" value="Genomic_DNA"/>
</dbReference>
<dbReference type="AlphaFoldDB" id="G0NY65"/>
<protein>
    <submittedName>
        <fullName evidence="1">Uncharacterized protein</fullName>
    </submittedName>
</protein>